<evidence type="ECO:0000256" key="1">
    <source>
        <dbReference type="ARBA" id="ARBA00009227"/>
    </source>
</evidence>
<evidence type="ECO:0000256" key="5">
    <source>
        <dbReference type="RuleBase" id="RU003684"/>
    </source>
</evidence>
<dbReference type="InterPro" id="IPR020855">
    <property type="entry name" value="Ureohydrolase_Mn_BS"/>
</dbReference>
<dbReference type="NCBIfam" id="TIGR01230">
    <property type="entry name" value="agmatinase"/>
    <property type="match status" value="1"/>
</dbReference>
<evidence type="ECO:0000256" key="2">
    <source>
        <dbReference type="ARBA" id="ARBA00022723"/>
    </source>
</evidence>
<comment type="caution">
    <text evidence="6">The sequence shown here is derived from an EMBL/GenBank/DDBJ whole genome shotgun (WGS) entry which is preliminary data.</text>
</comment>
<dbReference type="Proteomes" id="UP000240490">
    <property type="component" value="Unassembled WGS sequence"/>
</dbReference>
<sequence length="297" mass="32503">MSHTFYLNERRPGFLGVAVDKPSPDVCMLGVPFDSGVSWRPGTRLGPQAIRDASLNIETYSYRYRFDSEKLRIDDLGDLAVIHGDTQSTLGILERTIMDTSSFGVPIFMMGGEHTMTLAAVKALKPDLFIVFDAHTDMRDEYMGFRLSHATISRRVSEAIGPEGVLQVGVRASCHDEIKYIHDKGIKTISSMDILTNGIGFAESTITELVKGSKRVYVSVDLDVLDPSCMPGVGNPEAEGISTHTLIELLDKAVDKNLVGFDVMELNPSYDPSGISSITAAKIILEGIVKYAVARQK</sequence>
<reference evidence="6 7" key="1">
    <citation type="submission" date="2017-04" db="EMBL/GenBank/DDBJ databases">
        <title>Novel microbial lineages endemic to geothermal iron-oxide mats fill important gaps in the evolutionary history of Archaea.</title>
        <authorList>
            <person name="Jay Z.J."/>
            <person name="Beam J.P."/>
            <person name="Dlakic M."/>
            <person name="Rusch D.B."/>
            <person name="Kozubal M.A."/>
            <person name="Inskeep W.P."/>
        </authorList>
    </citation>
    <scope>NUCLEOTIDE SEQUENCE [LARGE SCALE GENOMIC DNA]</scope>
    <source>
        <strain evidence="6">ECH_B_SAG-M15</strain>
    </source>
</reference>
<keyword evidence="3 5" id="KW-0378">Hydrolase</keyword>
<evidence type="ECO:0000256" key="3">
    <source>
        <dbReference type="ARBA" id="ARBA00022801"/>
    </source>
</evidence>
<proteinExistence type="inferred from homology"/>
<dbReference type="InterPro" id="IPR023696">
    <property type="entry name" value="Ureohydrolase_dom_sf"/>
</dbReference>
<dbReference type="InterPro" id="IPR005925">
    <property type="entry name" value="Agmatinase-rel"/>
</dbReference>
<dbReference type="GO" id="GO:0046872">
    <property type="term" value="F:metal ion binding"/>
    <property type="evidence" value="ECO:0007669"/>
    <property type="project" value="UniProtKB-KW"/>
</dbReference>
<comment type="similarity">
    <text evidence="1">Belongs to the arginase family. Agmatinase subfamily.</text>
</comment>
<dbReference type="PIRSF" id="PIRSF036979">
    <property type="entry name" value="Arginase"/>
    <property type="match status" value="1"/>
</dbReference>
<dbReference type="SUPFAM" id="SSF52768">
    <property type="entry name" value="Arginase/deacetylase"/>
    <property type="match status" value="1"/>
</dbReference>
<dbReference type="PANTHER" id="PTHR11358:SF26">
    <property type="entry name" value="GUANIDINO ACID HYDROLASE, MITOCHONDRIAL"/>
    <property type="match status" value="1"/>
</dbReference>
<evidence type="ECO:0000313" key="7">
    <source>
        <dbReference type="Proteomes" id="UP000240490"/>
    </source>
</evidence>
<dbReference type="CDD" id="cd11593">
    <property type="entry name" value="Agmatinase-like_2"/>
    <property type="match status" value="1"/>
</dbReference>
<dbReference type="AlphaFoldDB" id="A0A2R6AVI7"/>
<protein>
    <submittedName>
        <fullName evidence="6">Agmatinase</fullName>
    </submittedName>
</protein>
<feature type="binding site" evidence="4">
    <location>
        <position position="133"/>
    </location>
    <ligand>
        <name>Mn(2+)</name>
        <dbReference type="ChEBI" id="CHEBI:29035"/>
        <label>1</label>
    </ligand>
</feature>
<dbReference type="Pfam" id="PF00491">
    <property type="entry name" value="Arginase"/>
    <property type="match status" value="1"/>
</dbReference>
<dbReference type="GO" id="GO:0033389">
    <property type="term" value="P:putrescine biosynthetic process from arginine, via agmatine"/>
    <property type="evidence" value="ECO:0007669"/>
    <property type="project" value="TreeGrafter"/>
</dbReference>
<dbReference type="InterPro" id="IPR006035">
    <property type="entry name" value="Ureohydrolase"/>
</dbReference>
<dbReference type="PROSITE" id="PS51409">
    <property type="entry name" value="ARGINASE_2"/>
    <property type="match status" value="1"/>
</dbReference>
<feature type="binding site" evidence="4">
    <location>
        <position position="137"/>
    </location>
    <ligand>
        <name>Mn(2+)</name>
        <dbReference type="ChEBI" id="CHEBI:29035"/>
        <label>1</label>
    </ligand>
</feature>
<dbReference type="GO" id="GO:0008783">
    <property type="term" value="F:agmatinase activity"/>
    <property type="evidence" value="ECO:0007669"/>
    <property type="project" value="TreeGrafter"/>
</dbReference>
<comment type="cofactor">
    <cofactor evidence="4">
        <name>Mn(2+)</name>
        <dbReference type="ChEBI" id="CHEBI:29035"/>
    </cofactor>
    <text evidence="4">Binds 2 manganese ions per subunit.</text>
</comment>
<feature type="binding site" evidence="4">
    <location>
        <position position="135"/>
    </location>
    <ligand>
        <name>Mn(2+)</name>
        <dbReference type="ChEBI" id="CHEBI:29035"/>
        <label>1</label>
    </ligand>
</feature>
<gene>
    <name evidence="6" type="ORF">B9Q08_04770</name>
</gene>
<accession>A0A2R6AVI7</accession>
<dbReference type="PROSITE" id="PS01053">
    <property type="entry name" value="ARGINASE_1"/>
    <property type="match status" value="1"/>
</dbReference>
<name>A0A2R6AVI7_9ARCH</name>
<keyword evidence="4" id="KW-0464">Manganese</keyword>
<dbReference type="PANTHER" id="PTHR11358">
    <property type="entry name" value="ARGINASE/AGMATINASE"/>
    <property type="match status" value="1"/>
</dbReference>
<feature type="binding site" evidence="4">
    <location>
        <position position="114"/>
    </location>
    <ligand>
        <name>Mn(2+)</name>
        <dbReference type="ChEBI" id="CHEBI:29035"/>
        <label>1</label>
    </ligand>
</feature>
<organism evidence="6 7">
    <name type="scientific">Candidatus Marsarchaeota G2 archaeon ECH_B_SAG-M15</name>
    <dbReference type="NCBI Taxonomy" id="1978162"/>
    <lineage>
        <taxon>Archaea</taxon>
        <taxon>Candidatus Marsarchaeota</taxon>
        <taxon>Candidatus Marsarchaeota group 2</taxon>
    </lineage>
</organism>
<feature type="binding site" evidence="4">
    <location>
        <position position="221"/>
    </location>
    <ligand>
        <name>Mn(2+)</name>
        <dbReference type="ChEBI" id="CHEBI:29035"/>
        <label>1</label>
    </ligand>
</feature>
<dbReference type="EMBL" id="NEXJ01000084">
    <property type="protein sequence ID" value="PSN90390.1"/>
    <property type="molecule type" value="Genomic_DNA"/>
</dbReference>
<feature type="binding site" evidence="4">
    <location>
        <position position="223"/>
    </location>
    <ligand>
        <name>Mn(2+)</name>
        <dbReference type="ChEBI" id="CHEBI:29035"/>
        <label>1</label>
    </ligand>
</feature>
<evidence type="ECO:0000313" key="6">
    <source>
        <dbReference type="EMBL" id="PSN90390.1"/>
    </source>
</evidence>
<keyword evidence="2 4" id="KW-0479">Metal-binding</keyword>
<dbReference type="Gene3D" id="3.40.800.10">
    <property type="entry name" value="Ureohydrolase domain"/>
    <property type="match status" value="1"/>
</dbReference>
<evidence type="ECO:0000256" key="4">
    <source>
        <dbReference type="PIRSR" id="PIRSR036979-1"/>
    </source>
</evidence>